<evidence type="ECO:0000313" key="1">
    <source>
        <dbReference type="EMBL" id="ONH31033.1"/>
    </source>
</evidence>
<proteinExistence type="predicted"/>
<evidence type="ECO:0000313" key="2">
    <source>
        <dbReference type="Proteomes" id="UP000188929"/>
    </source>
</evidence>
<organism evidence="1 2">
    <name type="scientific">Pseudofrankia asymbiotica</name>
    <dbReference type="NCBI Taxonomy" id="1834516"/>
    <lineage>
        <taxon>Bacteria</taxon>
        <taxon>Bacillati</taxon>
        <taxon>Actinomycetota</taxon>
        <taxon>Actinomycetes</taxon>
        <taxon>Frankiales</taxon>
        <taxon>Frankiaceae</taxon>
        <taxon>Pseudofrankia</taxon>
    </lineage>
</organism>
<dbReference type="AlphaFoldDB" id="A0A1V2ICW3"/>
<dbReference type="EMBL" id="MOMC01000019">
    <property type="protein sequence ID" value="ONH31033.1"/>
    <property type="molecule type" value="Genomic_DNA"/>
</dbReference>
<sequence>MPGCCWRIGIAGCVGSWSNRFGSWRGSTARSAVMCRTSSRSARTAWSWWWTSNLAGVDPSVGSIGDAYDNALAETTAEAGT</sequence>
<gene>
    <name evidence="1" type="ORF">BL253_10830</name>
</gene>
<protein>
    <submittedName>
        <fullName evidence="1">Uncharacterized protein</fullName>
    </submittedName>
</protein>
<name>A0A1V2ICW3_9ACTN</name>
<keyword evidence="2" id="KW-1185">Reference proteome</keyword>
<comment type="caution">
    <text evidence="1">The sequence shown here is derived from an EMBL/GenBank/DDBJ whole genome shotgun (WGS) entry which is preliminary data.</text>
</comment>
<dbReference type="Proteomes" id="UP000188929">
    <property type="component" value="Unassembled WGS sequence"/>
</dbReference>
<reference evidence="2" key="1">
    <citation type="submission" date="2016-10" db="EMBL/GenBank/DDBJ databases">
        <title>Frankia sp. NRRL B-16386 Genome sequencing.</title>
        <authorList>
            <person name="Ghodhbane-Gtari F."/>
            <person name="Swanson E."/>
            <person name="Gueddou A."/>
            <person name="Hezbri K."/>
            <person name="Ktari K."/>
            <person name="Nouioui I."/>
            <person name="Morris K."/>
            <person name="Simpson S."/>
            <person name="Abebe-Akele F."/>
            <person name="Thomas K."/>
            <person name="Gtari M."/>
            <person name="Tisa L.S."/>
        </authorList>
    </citation>
    <scope>NUCLEOTIDE SEQUENCE [LARGE SCALE GENOMIC DNA]</scope>
    <source>
        <strain evidence="2">NRRL B-16386</strain>
    </source>
</reference>
<accession>A0A1V2ICW3</accession>